<organism evidence="2 3">
    <name type="scientific">Micromonas commoda (strain RCC299 / NOUM17 / CCMP2709)</name>
    <name type="common">Picoplanktonic green alga</name>
    <dbReference type="NCBI Taxonomy" id="296587"/>
    <lineage>
        <taxon>Eukaryota</taxon>
        <taxon>Viridiplantae</taxon>
        <taxon>Chlorophyta</taxon>
        <taxon>Mamiellophyceae</taxon>
        <taxon>Mamiellales</taxon>
        <taxon>Mamiellaceae</taxon>
        <taxon>Micromonas</taxon>
    </lineage>
</organism>
<dbReference type="Proteomes" id="UP000002009">
    <property type="component" value="Chromosome 9"/>
</dbReference>
<feature type="region of interest" description="Disordered" evidence="1">
    <location>
        <begin position="114"/>
        <end position="139"/>
    </location>
</feature>
<dbReference type="GeneID" id="8246372"/>
<dbReference type="RefSeq" id="XP_002504508.1">
    <property type="nucleotide sequence ID" value="XM_002504462.1"/>
</dbReference>
<dbReference type="InParanoid" id="C1EBR1"/>
<keyword evidence="3" id="KW-1185">Reference proteome</keyword>
<dbReference type="AlphaFoldDB" id="C1EBR1"/>
<evidence type="ECO:0000313" key="3">
    <source>
        <dbReference type="Proteomes" id="UP000002009"/>
    </source>
</evidence>
<evidence type="ECO:0000256" key="1">
    <source>
        <dbReference type="SAM" id="MobiDB-lite"/>
    </source>
</evidence>
<feature type="compositionally biased region" description="Low complexity" evidence="1">
    <location>
        <begin position="121"/>
        <end position="130"/>
    </location>
</feature>
<reference evidence="2 3" key="1">
    <citation type="journal article" date="2009" name="Science">
        <title>Green evolution and dynamic adaptations revealed by genomes of the marine picoeukaryotes Micromonas.</title>
        <authorList>
            <person name="Worden A.Z."/>
            <person name="Lee J.H."/>
            <person name="Mock T."/>
            <person name="Rouze P."/>
            <person name="Simmons M.P."/>
            <person name="Aerts A.L."/>
            <person name="Allen A.E."/>
            <person name="Cuvelier M.L."/>
            <person name="Derelle E."/>
            <person name="Everett M.V."/>
            <person name="Foulon E."/>
            <person name="Grimwood J."/>
            <person name="Gundlach H."/>
            <person name="Henrissat B."/>
            <person name="Napoli C."/>
            <person name="McDonald S.M."/>
            <person name="Parker M.S."/>
            <person name="Rombauts S."/>
            <person name="Salamov A."/>
            <person name="Von Dassow P."/>
            <person name="Badger J.H."/>
            <person name="Coutinho P.M."/>
            <person name="Demir E."/>
            <person name="Dubchak I."/>
            <person name="Gentemann C."/>
            <person name="Eikrem W."/>
            <person name="Gready J.E."/>
            <person name="John U."/>
            <person name="Lanier W."/>
            <person name="Lindquist E.A."/>
            <person name="Lucas S."/>
            <person name="Mayer K.F."/>
            <person name="Moreau H."/>
            <person name="Not F."/>
            <person name="Otillar R."/>
            <person name="Panaud O."/>
            <person name="Pangilinan J."/>
            <person name="Paulsen I."/>
            <person name="Piegu B."/>
            <person name="Poliakov A."/>
            <person name="Robbens S."/>
            <person name="Schmutz J."/>
            <person name="Toulza E."/>
            <person name="Wyss T."/>
            <person name="Zelensky A."/>
            <person name="Zhou K."/>
            <person name="Armbrust E.V."/>
            <person name="Bhattacharya D."/>
            <person name="Goodenough U.W."/>
            <person name="Van de Peer Y."/>
            <person name="Grigoriev I.V."/>
        </authorList>
    </citation>
    <scope>NUCLEOTIDE SEQUENCE [LARGE SCALE GENOMIC DNA]</scope>
    <source>
        <strain evidence="3">RCC299 / NOUM17</strain>
    </source>
</reference>
<gene>
    <name evidence="2" type="ORF">MICPUN_61159</name>
</gene>
<dbReference type="EMBL" id="CP001329">
    <property type="protein sequence ID" value="ACO65766.1"/>
    <property type="molecule type" value="Genomic_DNA"/>
</dbReference>
<dbReference type="KEGG" id="mis:MICPUN_61159"/>
<proteinExistence type="predicted"/>
<sequence length="139" mass="14250">MPVQLASSFASFVKPVASLKNRGTRARAVLCQAATQCPSCGGTHPDCGNGRCDKCGNAACNCSHASAATRRAMMAQFTFVPVALLLGAKPAAAGGLPSPTNQDDMEKRKMAREEMLKAARAKAAAQAAAEAPPPPPPSN</sequence>
<accession>C1EBR1</accession>
<name>C1EBR1_MICCC</name>
<evidence type="ECO:0000313" key="2">
    <source>
        <dbReference type="EMBL" id="ACO65766.1"/>
    </source>
</evidence>
<protein>
    <submittedName>
        <fullName evidence="2">Uncharacterized protein</fullName>
    </submittedName>
</protein>